<sequence>MEPNLENSNITIPNLPQEDVEPKPKPVLTRKRNNGAMDVIRLALFMLRGRSKKKSVIPVDDKSTSIWRKIVGSIRPLHLQSNQSPPLFSQSNSQKFDQPVILLPSSPPQSIGGGSVLTDFPAEEPFSPSPMSPANSCYASAIGLNELVQSDENSRYAASAIGLNELVQSDEDIRYASAIGLNELVQSDEDSRYASAIGLNKLVQSDEENDRNDLIIEECNENGDDKIDDKADEFIAQFYQQMRLQRLNNVDRRYQERSQRSLGL</sequence>
<dbReference type="InterPro" id="IPR008480">
    <property type="entry name" value="DUF761_pln"/>
</dbReference>
<proteinExistence type="predicted"/>
<protein>
    <submittedName>
        <fullName evidence="2">DUF761 domain protein</fullName>
    </submittedName>
</protein>
<dbReference type="OrthoDB" id="1926607at2759"/>
<dbReference type="KEGG" id="mtr:11432031"/>
<accession>G7KSR6</accession>
<dbReference type="STRING" id="3880.G7KSR6"/>
<evidence type="ECO:0000313" key="3">
    <source>
        <dbReference type="EMBL" id="RHN49003.1"/>
    </source>
</evidence>
<dbReference type="PaxDb" id="3880-AES82167"/>
<dbReference type="Proteomes" id="UP000265566">
    <property type="component" value="Chromosome 7"/>
</dbReference>
<keyword evidence="5" id="KW-1185">Reference proteome</keyword>
<feature type="compositionally biased region" description="Polar residues" evidence="1">
    <location>
        <begin position="1"/>
        <end position="14"/>
    </location>
</feature>
<dbReference type="Pfam" id="PF05553">
    <property type="entry name" value="DUF761"/>
    <property type="match status" value="1"/>
</dbReference>
<evidence type="ECO:0000256" key="1">
    <source>
        <dbReference type="SAM" id="MobiDB-lite"/>
    </source>
</evidence>
<evidence type="ECO:0000313" key="4">
    <source>
        <dbReference type="EnsemblPlants" id="AES82167"/>
    </source>
</evidence>
<dbReference type="HOGENOM" id="CLU_096224_0_0_1"/>
<reference evidence="2 5" key="2">
    <citation type="journal article" date="2014" name="BMC Genomics">
        <title>An improved genome release (version Mt4.0) for the model legume Medicago truncatula.</title>
        <authorList>
            <person name="Tang H."/>
            <person name="Krishnakumar V."/>
            <person name="Bidwell S."/>
            <person name="Rosen B."/>
            <person name="Chan A."/>
            <person name="Zhou S."/>
            <person name="Gentzbittel L."/>
            <person name="Childs K.L."/>
            <person name="Yandell M."/>
            <person name="Gundlach H."/>
            <person name="Mayer K.F."/>
            <person name="Schwartz D.C."/>
            <person name="Town C.D."/>
        </authorList>
    </citation>
    <scope>GENOME REANNOTATION</scope>
    <source>
        <strain evidence="4 5">cv. Jemalong A17</strain>
    </source>
</reference>
<dbReference type="EMBL" id="CM001223">
    <property type="protein sequence ID" value="AES82167.1"/>
    <property type="molecule type" value="Genomic_DNA"/>
</dbReference>
<feature type="region of interest" description="Disordered" evidence="1">
    <location>
        <begin position="1"/>
        <end position="30"/>
    </location>
</feature>
<dbReference type="Proteomes" id="UP000002051">
    <property type="component" value="Unassembled WGS sequence"/>
</dbReference>
<reference evidence="2 5" key="1">
    <citation type="journal article" date="2011" name="Nature">
        <title>The Medicago genome provides insight into the evolution of rhizobial symbioses.</title>
        <authorList>
            <person name="Young N.D."/>
            <person name="Debelle F."/>
            <person name="Oldroyd G.E."/>
            <person name="Geurts R."/>
            <person name="Cannon S.B."/>
            <person name="Udvardi M.K."/>
            <person name="Benedito V.A."/>
            <person name="Mayer K.F."/>
            <person name="Gouzy J."/>
            <person name="Schoof H."/>
            <person name="Van de Peer Y."/>
            <person name="Proost S."/>
            <person name="Cook D.R."/>
            <person name="Meyers B.C."/>
            <person name="Spannagl M."/>
            <person name="Cheung F."/>
            <person name="De Mita S."/>
            <person name="Krishnakumar V."/>
            <person name="Gundlach H."/>
            <person name="Zhou S."/>
            <person name="Mudge J."/>
            <person name="Bharti A.K."/>
            <person name="Murray J.D."/>
            <person name="Naoumkina M.A."/>
            <person name="Rosen B."/>
            <person name="Silverstein K.A."/>
            <person name="Tang H."/>
            <person name="Rombauts S."/>
            <person name="Zhao P.X."/>
            <person name="Zhou P."/>
            <person name="Barbe V."/>
            <person name="Bardou P."/>
            <person name="Bechner M."/>
            <person name="Bellec A."/>
            <person name="Berger A."/>
            <person name="Berges H."/>
            <person name="Bidwell S."/>
            <person name="Bisseling T."/>
            <person name="Choisne N."/>
            <person name="Couloux A."/>
            <person name="Denny R."/>
            <person name="Deshpande S."/>
            <person name="Dai X."/>
            <person name="Doyle J.J."/>
            <person name="Dudez A.M."/>
            <person name="Farmer A.D."/>
            <person name="Fouteau S."/>
            <person name="Franken C."/>
            <person name="Gibelin C."/>
            <person name="Gish J."/>
            <person name="Goldstein S."/>
            <person name="Gonzalez A.J."/>
            <person name="Green P.J."/>
            <person name="Hallab A."/>
            <person name="Hartog M."/>
            <person name="Hua A."/>
            <person name="Humphray S.J."/>
            <person name="Jeong D.H."/>
            <person name="Jing Y."/>
            <person name="Jocker A."/>
            <person name="Kenton S.M."/>
            <person name="Kim D.J."/>
            <person name="Klee K."/>
            <person name="Lai H."/>
            <person name="Lang C."/>
            <person name="Lin S."/>
            <person name="Macmil S.L."/>
            <person name="Magdelenat G."/>
            <person name="Matthews L."/>
            <person name="McCorrison J."/>
            <person name="Monaghan E.L."/>
            <person name="Mun J.H."/>
            <person name="Najar F.Z."/>
            <person name="Nicholson C."/>
            <person name="Noirot C."/>
            <person name="O'Bleness M."/>
            <person name="Paule C.R."/>
            <person name="Poulain J."/>
            <person name="Prion F."/>
            <person name="Qin B."/>
            <person name="Qu C."/>
            <person name="Retzel E.F."/>
            <person name="Riddle C."/>
            <person name="Sallet E."/>
            <person name="Samain S."/>
            <person name="Samson N."/>
            <person name="Sanders I."/>
            <person name="Saurat O."/>
            <person name="Scarpelli C."/>
            <person name="Schiex T."/>
            <person name="Segurens B."/>
            <person name="Severin A.J."/>
            <person name="Sherrier D.J."/>
            <person name="Shi R."/>
            <person name="Sims S."/>
            <person name="Singer S.R."/>
            <person name="Sinharoy S."/>
            <person name="Sterck L."/>
            <person name="Viollet A."/>
            <person name="Wang B.B."/>
            <person name="Wang K."/>
            <person name="Wang M."/>
            <person name="Wang X."/>
            <person name="Warfsmann J."/>
            <person name="Weissenbach J."/>
            <person name="White D.D."/>
            <person name="White J.D."/>
            <person name="Wiley G.B."/>
            <person name="Wincker P."/>
            <person name="Xing Y."/>
            <person name="Yang L."/>
            <person name="Yao Z."/>
            <person name="Ying F."/>
            <person name="Zhai J."/>
            <person name="Zhou L."/>
            <person name="Zuber A."/>
            <person name="Denarie J."/>
            <person name="Dixon R.A."/>
            <person name="May G.D."/>
            <person name="Schwartz D.C."/>
            <person name="Rogers J."/>
            <person name="Quetier F."/>
            <person name="Town C.D."/>
            <person name="Roe B.A."/>
        </authorList>
    </citation>
    <scope>NUCLEOTIDE SEQUENCE [LARGE SCALE GENOMIC DNA]</scope>
    <source>
        <strain evidence="2">A17</strain>
        <strain evidence="4 5">cv. Jemalong A17</strain>
    </source>
</reference>
<dbReference type="PANTHER" id="PTHR36378">
    <property type="entry name" value="COTTON FIBER PROTEIN"/>
    <property type="match status" value="1"/>
</dbReference>
<name>G7KSR6_MEDTR</name>
<evidence type="ECO:0000313" key="6">
    <source>
        <dbReference type="Proteomes" id="UP000265566"/>
    </source>
</evidence>
<dbReference type="OMA" id="HSPRMKA"/>
<dbReference type="AlphaFoldDB" id="G7KSR6"/>
<reference evidence="3" key="5">
    <citation type="journal article" date="2018" name="Nat. Plants">
        <title>Whole-genome landscape of Medicago truncatula symbiotic genes.</title>
        <authorList>
            <person name="Pecrix Y."/>
            <person name="Gamas P."/>
            <person name="Carrere S."/>
        </authorList>
    </citation>
    <scope>NUCLEOTIDE SEQUENCE</scope>
    <source>
        <tissue evidence="3">Leaves</tissue>
    </source>
</reference>
<evidence type="ECO:0000313" key="5">
    <source>
        <dbReference type="Proteomes" id="UP000002051"/>
    </source>
</evidence>
<reference evidence="6" key="4">
    <citation type="journal article" date="2018" name="Nat. Plants">
        <title>Whole-genome landscape of Medicago truncatula symbiotic genes.</title>
        <authorList>
            <person name="Pecrix Y."/>
            <person name="Staton S.E."/>
            <person name="Sallet E."/>
            <person name="Lelandais-Briere C."/>
            <person name="Moreau S."/>
            <person name="Carrere S."/>
            <person name="Blein T."/>
            <person name="Jardinaud M.F."/>
            <person name="Latrasse D."/>
            <person name="Zouine M."/>
            <person name="Zahm M."/>
            <person name="Kreplak J."/>
            <person name="Mayjonade B."/>
            <person name="Satge C."/>
            <person name="Perez M."/>
            <person name="Cauet S."/>
            <person name="Marande W."/>
            <person name="Chantry-Darmon C."/>
            <person name="Lopez-Roques C."/>
            <person name="Bouchez O."/>
            <person name="Berard A."/>
            <person name="Debelle F."/>
            <person name="Munos S."/>
            <person name="Bendahmane A."/>
            <person name="Berges H."/>
            <person name="Niebel A."/>
            <person name="Buitink J."/>
            <person name="Frugier F."/>
            <person name="Benhamed M."/>
            <person name="Crespi M."/>
            <person name="Gouzy J."/>
            <person name="Gamas P."/>
        </authorList>
    </citation>
    <scope>NUCLEOTIDE SEQUENCE [LARGE SCALE GENOMIC DNA]</scope>
    <source>
        <strain evidence="6">cv. Jemalong A17</strain>
    </source>
</reference>
<evidence type="ECO:0000313" key="2">
    <source>
        <dbReference type="EMBL" id="AES82167.1"/>
    </source>
</evidence>
<dbReference type="PANTHER" id="PTHR36378:SF1">
    <property type="entry name" value="COTTON FIBER PROTEIN"/>
    <property type="match status" value="1"/>
</dbReference>
<dbReference type="EnsemblPlants" id="AES82167">
    <property type="protein sequence ID" value="AES82167"/>
    <property type="gene ID" value="MTR_7g109300"/>
</dbReference>
<dbReference type="Gramene" id="rna43782">
    <property type="protein sequence ID" value="RHN49003.1"/>
    <property type="gene ID" value="gene43782"/>
</dbReference>
<reference evidence="4" key="3">
    <citation type="submission" date="2015-04" db="UniProtKB">
        <authorList>
            <consortium name="EnsemblPlants"/>
        </authorList>
    </citation>
    <scope>IDENTIFICATION</scope>
    <source>
        <strain evidence="4">cv. Jemalong A17</strain>
    </source>
</reference>
<organism evidence="2 5">
    <name type="scientific">Medicago truncatula</name>
    <name type="common">Barrel medic</name>
    <name type="synonym">Medicago tribuloides</name>
    <dbReference type="NCBI Taxonomy" id="3880"/>
    <lineage>
        <taxon>Eukaryota</taxon>
        <taxon>Viridiplantae</taxon>
        <taxon>Streptophyta</taxon>
        <taxon>Embryophyta</taxon>
        <taxon>Tracheophyta</taxon>
        <taxon>Spermatophyta</taxon>
        <taxon>Magnoliopsida</taxon>
        <taxon>eudicotyledons</taxon>
        <taxon>Gunneridae</taxon>
        <taxon>Pentapetalae</taxon>
        <taxon>rosids</taxon>
        <taxon>fabids</taxon>
        <taxon>Fabales</taxon>
        <taxon>Fabaceae</taxon>
        <taxon>Papilionoideae</taxon>
        <taxon>50 kb inversion clade</taxon>
        <taxon>NPAAA clade</taxon>
        <taxon>Hologalegina</taxon>
        <taxon>IRL clade</taxon>
        <taxon>Trifolieae</taxon>
        <taxon>Medicago</taxon>
    </lineage>
</organism>
<dbReference type="EMBL" id="PSQE01000007">
    <property type="protein sequence ID" value="RHN49003.1"/>
    <property type="molecule type" value="Genomic_DNA"/>
</dbReference>
<gene>
    <name evidence="4" type="primary">11432031</name>
    <name evidence="2" type="ordered locus">MTR_7g109300</name>
    <name evidence="3" type="ORF">MtrunA17_Chr7g0269821</name>
</gene>
<dbReference type="eggNOG" id="ENOG502S91E">
    <property type="taxonomic scope" value="Eukaryota"/>
</dbReference>